<reference evidence="3 4" key="1">
    <citation type="submission" date="2015-11" db="EMBL/GenBank/DDBJ databases">
        <title>Exploring the genomic traits of fungus-feeding bacterial genus Collimonas.</title>
        <authorList>
            <person name="Song C."/>
            <person name="Schmidt R."/>
            <person name="de Jager V."/>
            <person name="Krzyzanowska D."/>
            <person name="Jongedijk E."/>
            <person name="Cankar K."/>
            <person name="Beekwilder J."/>
            <person name="van Veen A."/>
            <person name="de Boer W."/>
            <person name="van Veen J.A."/>
            <person name="Garbeva P."/>
        </authorList>
    </citation>
    <scope>NUCLEOTIDE SEQUENCE [LARGE SCALE GENOMIC DNA]</scope>
    <source>
        <strain evidence="3 4">Ter6</strain>
    </source>
</reference>
<name>A0A127PH98_9BURK</name>
<dbReference type="GO" id="GO:0016714">
    <property type="term" value="F:oxidoreductase activity, acting on paired donors, with incorporation or reduction of molecular oxygen, reduced pteridine as one donor, and incorporation of one atom of oxygen"/>
    <property type="evidence" value="ECO:0007669"/>
    <property type="project" value="InterPro"/>
</dbReference>
<evidence type="ECO:0000259" key="2">
    <source>
        <dbReference type="PROSITE" id="PS51410"/>
    </source>
</evidence>
<evidence type="ECO:0000313" key="3">
    <source>
        <dbReference type="EMBL" id="AMO97186.1"/>
    </source>
</evidence>
<organism evidence="3">
    <name type="scientific">Collimonas fungivorans</name>
    <dbReference type="NCBI Taxonomy" id="158899"/>
    <lineage>
        <taxon>Bacteria</taxon>
        <taxon>Pseudomonadati</taxon>
        <taxon>Pseudomonadota</taxon>
        <taxon>Betaproteobacteria</taxon>
        <taxon>Burkholderiales</taxon>
        <taxon>Oxalobacteraceae</taxon>
        <taxon>Collimonas</taxon>
    </lineage>
</organism>
<feature type="compositionally biased region" description="Basic residues" evidence="1">
    <location>
        <begin position="35"/>
        <end position="44"/>
    </location>
</feature>
<accession>A0A127PH98</accession>
<evidence type="ECO:0000313" key="4">
    <source>
        <dbReference type="Proteomes" id="UP000072421"/>
    </source>
</evidence>
<dbReference type="AlphaFoldDB" id="A0A127PH98"/>
<feature type="region of interest" description="Disordered" evidence="1">
    <location>
        <begin position="25"/>
        <end position="44"/>
    </location>
</feature>
<gene>
    <name evidence="3" type="ORF">CFter6_4598</name>
</gene>
<dbReference type="Proteomes" id="UP000072421">
    <property type="component" value="Chromosome"/>
</dbReference>
<evidence type="ECO:0000256" key="1">
    <source>
        <dbReference type="SAM" id="MobiDB-lite"/>
    </source>
</evidence>
<dbReference type="InterPro" id="IPR019774">
    <property type="entry name" value="Aromatic-AA_hydroxylase_C"/>
</dbReference>
<dbReference type="PATRIC" id="fig|158899.10.peg.4553"/>
<dbReference type="PROSITE" id="PS51410">
    <property type="entry name" value="BH4_AAA_HYDROXYL_2"/>
    <property type="match status" value="1"/>
</dbReference>
<sequence length="44" mass="4676">MASIAAQGTYWYAVNKGLGFSTSGQTLRQAGHQGAAKKQRINHA</sequence>
<feature type="domain" description="Biopterin-dependent aromatic amino acid hydroxylase family profile" evidence="2">
    <location>
        <begin position="1"/>
        <end position="44"/>
    </location>
</feature>
<protein>
    <recommendedName>
        <fullName evidence="2">Biopterin-dependent aromatic amino acid hydroxylase family profile domain-containing protein</fullName>
    </recommendedName>
</protein>
<dbReference type="EMBL" id="CP013232">
    <property type="protein sequence ID" value="AMO97186.1"/>
    <property type="molecule type" value="Genomic_DNA"/>
</dbReference>
<proteinExistence type="predicted"/>